<accession>A0AAQ3PVE9</accession>
<organism evidence="1 2">
    <name type="scientific">Paspalum notatum var. saurae</name>
    <dbReference type="NCBI Taxonomy" id="547442"/>
    <lineage>
        <taxon>Eukaryota</taxon>
        <taxon>Viridiplantae</taxon>
        <taxon>Streptophyta</taxon>
        <taxon>Embryophyta</taxon>
        <taxon>Tracheophyta</taxon>
        <taxon>Spermatophyta</taxon>
        <taxon>Magnoliopsida</taxon>
        <taxon>Liliopsida</taxon>
        <taxon>Poales</taxon>
        <taxon>Poaceae</taxon>
        <taxon>PACMAD clade</taxon>
        <taxon>Panicoideae</taxon>
        <taxon>Andropogonodae</taxon>
        <taxon>Paspaleae</taxon>
        <taxon>Paspalinae</taxon>
        <taxon>Paspalum</taxon>
    </lineage>
</organism>
<dbReference type="EMBL" id="CP144746">
    <property type="protein sequence ID" value="WVZ56304.1"/>
    <property type="molecule type" value="Genomic_DNA"/>
</dbReference>
<dbReference type="Proteomes" id="UP001341281">
    <property type="component" value="Chromosome 02"/>
</dbReference>
<gene>
    <name evidence="1" type="ORF">U9M48_006854</name>
</gene>
<dbReference type="AlphaFoldDB" id="A0AAQ3PVE9"/>
<protein>
    <submittedName>
        <fullName evidence="1">Uncharacterized protein</fullName>
    </submittedName>
</protein>
<evidence type="ECO:0000313" key="1">
    <source>
        <dbReference type="EMBL" id="WVZ56304.1"/>
    </source>
</evidence>
<name>A0AAQ3PVE9_PASNO</name>
<sequence>MGTAAVVAGTAEELKEDNQECLAECDGHGDGEAPNLIEHGFEFLMNPQLEANPIADRFPSLILFFILPPDGNKLNLVHNENPFHSRCPPQPMMKVAALFSHAIPFYLLCWVLARLS</sequence>
<evidence type="ECO:0000313" key="2">
    <source>
        <dbReference type="Proteomes" id="UP001341281"/>
    </source>
</evidence>
<proteinExistence type="predicted"/>
<keyword evidence="2" id="KW-1185">Reference proteome</keyword>
<reference evidence="1 2" key="1">
    <citation type="submission" date="2024-02" db="EMBL/GenBank/DDBJ databases">
        <title>High-quality chromosome-scale genome assembly of Pensacola bahiagrass (Paspalum notatum Flugge var. saurae).</title>
        <authorList>
            <person name="Vega J.M."/>
            <person name="Podio M."/>
            <person name="Orjuela J."/>
            <person name="Siena L.A."/>
            <person name="Pessino S.C."/>
            <person name="Combes M.C."/>
            <person name="Mariac C."/>
            <person name="Albertini E."/>
            <person name="Pupilli F."/>
            <person name="Ortiz J.P.A."/>
            <person name="Leblanc O."/>
        </authorList>
    </citation>
    <scope>NUCLEOTIDE SEQUENCE [LARGE SCALE GENOMIC DNA]</scope>
    <source>
        <strain evidence="1">R1</strain>
        <tissue evidence="1">Leaf</tissue>
    </source>
</reference>